<evidence type="ECO:0000256" key="1">
    <source>
        <dbReference type="ARBA" id="ARBA00003907"/>
    </source>
</evidence>
<dbReference type="InterPro" id="IPR029063">
    <property type="entry name" value="SAM-dependent_MTases_sf"/>
</dbReference>
<dbReference type="EMBL" id="JBICRM010000001">
    <property type="protein sequence ID" value="MFG1702139.1"/>
    <property type="molecule type" value="Genomic_DNA"/>
</dbReference>
<keyword evidence="9" id="KW-1185">Reference proteome</keyword>
<comment type="function">
    <text evidence="1 6">Exhibits S-adenosyl-L-methionine-dependent methyltransferase activity.</text>
</comment>
<proteinExistence type="inferred from homology"/>
<name>A0ABW7A4C4_9ACTN</name>
<dbReference type="PANTHER" id="PTHR43619">
    <property type="entry name" value="S-ADENOSYL-L-METHIONINE-DEPENDENT METHYLTRANSFERASE YKTD-RELATED"/>
    <property type="match status" value="1"/>
</dbReference>
<keyword evidence="4 8" id="KW-0808">Transferase</keyword>
<protein>
    <recommendedName>
        <fullName evidence="6">S-adenosyl-L-methionine-dependent methyltransferase</fullName>
        <ecNumber evidence="6">2.1.1.-</ecNumber>
    </recommendedName>
</protein>
<evidence type="ECO:0000256" key="4">
    <source>
        <dbReference type="ARBA" id="ARBA00022679"/>
    </source>
</evidence>
<dbReference type="GO" id="GO:0008168">
    <property type="term" value="F:methyltransferase activity"/>
    <property type="evidence" value="ECO:0007669"/>
    <property type="project" value="UniProtKB-KW"/>
</dbReference>
<dbReference type="RefSeq" id="WP_393161572.1">
    <property type="nucleotide sequence ID" value="NZ_JBICRM010000001.1"/>
</dbReference>
<evidence type="ECO:0000256" key="6">
    <source>
        <dbReference type="RuleBase" id="RU362030"/>
    </source>
</evidence>
<dbReference type="NCBIfam" id="TIGR00027">
    <property type="entry name" value="mthyl_TIGR00027"/>
    <property type="match status" value="1"/>
</dbReference>
<dbReference type="Pfam" id="PF04072">
    <property type="entry name" value="LCM"/>
    <property type="match status" value="1"/>
</dbReference>
<dbReference type="InterPro" id="IPR011610">
    <property type="entry name" value="SAM_mthyl_Trfase_ML2640-like"/>
</dbReference>
<dbReference type="EC" id="2.1.1.-" evidence="6"/>
<keyword evidence="5 6" id="KW-0949">S-adenosyl-L-methionine</keyword>
<feature type="region of interest" description="Disordered" evidence="7">
    <location>
        <begin position="242"/>
        <end position="266"/>
    </location>
</feature>
<dbReference type="InterPro" id="IPR007213">
    <property type="entry name" value="Ppm1/Ppm2/Tcmp"/>
</dbReference>
<organism evidence="8 9">
    <name type="scientific">Nonomuraea marmarensis</name>
    <dbReference type="NCBI Taxonomy" id="3351344"/>
    <lineage>
        <taxon>Bacteria</taxon>
        <taxon>Bacillati</taxon>
        <taxon>Actinomycetota</taxon>
        <taxon>Actinomycetes</taxon>
        <taxon>Streptosporangiales</taxon>
        <taxon>Streptosporangiaceae</taxon>
        <taxon>Nonomuraea</taxon>
    </lineage>
</organism>
<evidence type="ECO:0000256" key="3">
    <source>
        <dbReference type="ARBA" id="ARBA00022603"/>
    </source>
</evidence>
<evidence type="ECO:0000313" key="9">
    <source>
        <dbReference type="Proteomes" id="UP001603978"/>
    </source>
</evidence>
<dbReference type="Proteomes" id="UP001603978">
    <property type="component" value="Unassembled WGS sequence"/>
</dbReference>
<gene>
    <name evidence="8" type="ORF">ACFLIM_03000</name>
</gene>
<accession>A0ABW7A4C4</accession>
<evidence type="ECO:0000256" key="2">
    <source>
        <dbReference type="ARBA" id="ARBA00008138"/>
    </source>
</evidence>
<keyword evidence="3 6" id="KW-0489">Methyltransferase</keyword>
<evidence type="ECO:0000313" key="8">
    <source>
        <dbReference type="EMBL" id="MFG1702139.1"/>
    </source>
</evidence>
<dbReference type="SUPFAM" id="SSF53335">
    <property type="entry name" value="S-adenosyl-L-methionine-dependent methyltransferases"/>
    <property type="match status" value="1"/>
</dbReference>
<comment type="similarity">
    <text evidence="2 6">Belongs to the UPF0677 family.</text>
</comment>
<dbReference type="PANTHER" id="PTHR43619:SF2">
    <property type="entry name" value="S-ADENOSYL-L-METHIONINE-DEPENDENT METHYLTRANSFERASES SUPERFAMILY PROTEIN"/>
    <property type="match status" value="1"/>
</dbReference>
<feature type="compositionally biased region" description="Basic and acidic residues" evidence="7">
    <location>
        <begin position="255"/>
        <end position="266"/>
    </location>
</feature>
<dbReference type="Gene3D" id="3.40.50.150">
    <property type="entry name" value="Vaccinia Virus protein VP39"/>
    <property type="match status" value="1"/>
</dbReference>
<comment type="caution">
    <text evidence="8">The sequence shown here is derived from an EMBL/GenBank/DDBJ whole genome shotgun (WGS) entry which is preliminary data.</text>
</comment>
<evidence type="ECO:0000256" key="5">
    <source>
        <dbReference type="ARBA" id="ARBA00022691"/>
    </source>
</evidence>
<reference evidence="8 9" key="1">
    <citation type="submission" date="2024-10" db="EMBL/GenBank/DDBJ databases">
        <authorList>
            <person name="Topkara A.R."/>
            <person name="Saygin H."/>
        </authorList>
    </citation>
    <scope>NUCLEOTIDE SEQUENCE [LARGE SCALE GENOMIC DNA]</scope>
    <source>
        <strain evidence="8 9">M3C6</strain>
    </source>
</reference>
<evidence type="ECO:0000256" key="7">
    <source>
        <dbReference type="SAM" id="MobiDB-lite"/>
    </source>
</evidence>
<sequence length="266" mass="29067">MTELTGVAKTAVGAAWVRAQESERADRLFDDPYARMFVEAAGTDHRGGARDFFGDHLVFRTRFFDDYLTAAGCAQVVLLACGLDSRAYRLDWPGGVRVFELDLPELLAFKDRVLAGAEPRCERVAVPVDLREDWPRALRAAGFEPGEPTAWLAEGLLIYLSAAESAALLTRVGELSAPGSRLAFEHDSAAAADLMERARAMPSMRRVAALWKGGLGEDAATWLGARGWRARTVERAELASRYGRPSSGRGGFLVAEREAGHKTDRK</sequence>
<dbReference type="GO" id="GO:0032259">
    <property type="term" value="P:methylation"/>
    <property type="evidence" value="ECO:0007669"/>
    <property type="project" value="UniProtKB-KW"/>
</dbReference>